<dbReference type="Proteomes" id="UP000815677">
    <property type="component" value="Unassembled WGS sequence"/>
</dbReference>
<evidence type="ECO:0000313" key="2">
    <source>
        <dbReference type="EMBL" id="GAT43449.1"/>
    </source>
</evidence>
<name>A0ABQ0KZ46_MYCCL</name>
<protein>
    <submittedName>
        <fullName evidence="2">Uncharacterized protein</fullName>
    </submittedName>
</protein>
<dbReference type="PROSITE" id="PS51257">
    <property type="entry name" value="PROKAR_LIPOPROTEIN"/>
    <property type="match status" value="1"/>
</dbReference>
<feature type="non-terminal residue" evidence="2">
    <location>
        <position position="134"/>
    </location>
</feature>
<accession>A0ABQ0KZ46</accession>
<sequence length="134" mass="14883">MATRHDELALNSPRFLVFSPHAAIQSCTPNTVKELLAYRQNLGGCAPTPPSTCTCFSTFHPCKGPRGRRHEPRRRPSQSPHRARWPDRHLHRPIPRTPFECDTVRTIVIALDRAVFATTNTASSPPSLCSGSDS</sequence>
<organism evidence="2 3">
    <name type="scientific">Mycena chlorophos</name>
    <name type="common">Agaric fungus</name>
    <name type="synonym">Agaricus chlorophos</name>
    <dbReference type="NCBI Taxonomy" id="658473"/>
    <lineage>
        <taxon>Eukaryota</taxon>
        <taxon>Fungi</taxon>
        <taxon>Dikarya</taxon>
        <taxon>Basidiomycota</taxon>
        <taxon>Agaricomycotina</taxon>
        <taxon>Agaricomycetes</taxon>
        <taxon>Agaricomycetidae</taxon>
        <taxon>Agaricales</taxon>
        <taxon>Marasmiineae</taxon>
        <taxon>Mycenaceae</taxon>
        <taxon>Mycena</taxon>
    </lineage>
</organism>
<feature type="compositionally biased region" description="Basic residues" evidence="1">
    <location>
        <begin position="63"/>
        <end position="76"/>
    </location>
</feature>
<proteinExistence type="predicted"/>
<evidence type="ECO:0000313" key="3">
    <source>
        <dbReference type="Proteomes" id="UP000815677"/>
    </source>
</evidence>
<feature type="non-terminal residue" evidence="2">
    <location>
        <position position="1"/>
    </location>
</feature>
<feature type="region of interest" description="Disordered" evidence="1">
    <location>
        <begin position="62"/>
        <end position="91"/>
    </location>
</feature>
<keyword evidence="3" id="KW-1185">Reference proteome</keyword>
<gene>
    <name evidence="2" type="ORF">MCHLO_01128</name>
</gene>
<dbReference type="EMBL" id="DF839018">
    <property type="protein sequence ID" value="GAT43449.1"/>
    <property type="molecule type" value="Genomic_DNA"/>
</dbReference>
<reference evidence="2" key="1">
    <citation type="submission" date="2014-09" db="EMBL/GenBank/DDBJ databases">
        <title>Genome sequence of the luminous mushroom Mycena chlorophos for searching fungal bioluminescence genes.</title>
        <authorList>
            <person name="Tanaka Y."/>
            <person name="Kasuga D."/>
            <person name="Oba Y."/>
            <person name="Hase S."/>
            <person name="Sato K."/>
            <person name="Oba Y."/>
            <person name="Sakakibara Y."/>
        </authorList>
    </citation>
    <scope>NUCLEOTIDE SEQUENCE</scope>
</reference>
<evidence type="ECO:0000256" key="1">
    <source>
        <dbReference type="SAM" id="MobiDB-lite"/>
    </source>
</evidence>